<organism evidence="1 2">
    <name type="scientific">Bacillus shihchuchen</name>
    <dbReference type="NCBI Taxonomy" id="3036942"/>
    <lineage>
        <taxon>Bacteria</taxon>
        <taxon>Bacillati</taxon>
        <taxon>Bacillota</taxon>
        <taxon>Bacilli</taxon>
        <taxon>Bacillales</taxon>
        <taxon>Bacillaceae</taxon>
        <taxon>Bacillus</taxon>
        <taxon>Bacillus cereus group</taxon>
    </lineage>
</organism>
<name>A0ABT7KSV8_9BACI</name>
<gene>
    <name evidence="1" type="ORF">P6F46_04335</name>
</gene>
<evidence type="ECO:0000313" key="2">
    <source>
        <dbReference type="Proteomes" id="UP001229716"/>
    </source>
</evidence>
<comment type="caution">
    <text evidence="1">The sequence shown here is derived from an EMBL/GenBank/DDBJ whole genome shotgun (WGS) entry which is preliminary data.</text>
</comment>
<sequence length="58" mass="6961">MLAPYIANVKKGFRLIKEAKVQAKEEFVACNNYWNVRNKPVCVYPPNKFFITYWYLKD</sequence>
<keyword evidence="2" id="KW-1185">Reference proteome</keyword>
<proteinExistence type="predicted"/>
<evidence type="ECO:0000313" key="1">
    <source>
        <dbReference type="EMBL" id="MDL2417176.1"/>
    </source>
</evidence>
<reference evidence="1 2" key="1">
    <citation type="journal article" date="2023" name="Int. J. Mol. Sci.">
        <title>Pathogenicity and Genomic Characterization of a Novel Genospecies, Bacillus shihchuchen, of the Bacillus cereus Group Isolated from Chinese Softshell Turtle (Pelodiscus sinensis).</title>
        <authorList>
            <person name="Cheng L.W."/>
            <person name="Byadgi O.V."/>
            <person name="Tsai C.E."/>
            <person name="Wang P.C."/>
            <person name="Chen S.C."/>
        </authorList>
    </citation>
    <scope>NUCLEOTIDE SEQUENCE [LARGE SCALE GENOMIC DNA]</scope>
    <source>
        <strain evidence="1 2">QF108-045</strain>
    </source>
</reference>
<accession>A0ABT7KSV8</accession>
<protein>
    <submittedName>
        <fullName evidence="1">Uncharacterized protein</fullName>
    </submittedName>
</protein>
<dbReference type="Proteomes" id="UP001229716">
    <property type="component" value="Unassembled WGS sequence"/>
</dbReference>
<dbReference type="EMBL" id="JASWHZ010000001">
    <property type="protein sequence ID" value="MDL2417176.1"/>
    <property type="molecule type" value="Genomic_DNA"/>
</dbReference>